<reference evidence="6 7" key="1">
    <citation type="journal article" date="2019" name="Nat. Ecol. Evol.">
        <title>Megaphylogeny resolves global patterns of mushroom evolution.</title>
        <authorList>
            <person name="Varga T."/>
            <person name="Krizsan K."/>
            <person name="Foldi C."/>
            <person name="Dima B."/>
            <person name="Sanchez-Garcia M."/>
            <person name="Sanchez-Ramirez S."/>
            <person name="Szollosi G.J."/>
            <person name="Szarkandi J.G."/>
            <person name="Papp V."/>
            <person name="Albert L."/>
            <person name="Andreopoulos W."/>
            <person name="Angelini C."/>
            <person name="Antonin V."/>
            <person name="Barry K.W."/>
            <person name="Bougher N.L."/>
            <person name="Buchanan P."/>
            <person name="Buyck B."/>
            <person name="Bense V."/>
            <person name="Catcheside P."/>
            <person name="Chovatia M."/>
            <person name="Cooper J."/>
            <person name="Damon W."/>
            <person name="Desjardin D."/>
            <person name="Finy P."/>
            <person name="Geml J."/>
            <person name="Haridas S."/>
            <person name="Hughes K."/>
            <person name="Justo A."/>
            <person name="Karasinski D."/>
            <person name="Kautmanova I."/>
            <person name="Kiss B."/>
            <person name="Kocsube S."/>
            <person name="Kotiranta H."/>
            <person name="LaButti K.M."/>
            <person name="Lechner B.E."/>
            <person name="Liimatainen K."/>
            <person name="Lipzen A."/>
            <person name="Lukacs Z."/>
            <person name="Mihaltcheva S."/>
            <person name="Morgado L.N."/>
            <person name="Niskanen T."/>
            <person name="Noordeloos M.E."/>
            <person name="Ohm R.A."/>
            <person name="Ortiz-Santana B."/>
            <person name="Ovrebo C."/>
            <person name="Racz N."/>
            <person name="Riley R."/>
            <person name="Savchenko A."/>
            <person name="Shiryaev A."/>
            <person name="Soop K."/>
            <person name="Spirin V."/>
            <person name="Szebenyi C."/>
            <person name="Tomsovsky M."/>
            <person name="Tulloss R.E."/>
            <person name="Uehling J."/>
            <person name="Grigoriev I.V."/>
            <person name="Vagvolgyi C."/>
            <person name="Papp T."/>
            <person name="Martin F.M."/>
            <person name="Miettinen O."/>
            <person name="Hibbett D.S."/>
            <person name="Nagy L.G."/>
        </authorList>
    </citation>
    <scope>NUCLEOTIDE SEQUENCE [LARGE SCALE GENOMIC DNA]</scope>
    <source>
        <strain evidence="6 7">FP101781</strain>
    </source>
</reference>
<feature type="non-terminal residue" evidence="6">
    <location>
        <position position="1"/>
    </location>
</feature>
<keyword evidence="3" id="KW-0964">Secreted</keyword>
<evidence type="ECO:0000256" key="2">
    <source>
        <dbReference type="ARBA" id="ARBA00005679"/>
    </source>
</evidence>
<keyword evidence="4" id="KW-0732">Signal</keyword>
<protein>
    <submittedName>
        <fullName evidence="6">Uncharacterized protein</fullName>
    </submittedName>
</protein>
<feature type="non-terminal residue" evidence="6">
    <location>
        <position position="195"/>
    </location>
</feature>
<dbReference type="GO" id="GO:0005576">
    <property type="term" value="C:extracellular region"/>
    <property type="evidence" value="ECO:0007669"/>
    <property type="project" value="UniProtKB-SubCell"/>
</dbReference>
<proteinExistence type="inferred from homology"/>
<evidence type="ECO:0000256" key="5">
    <source>
        <dbReference type="ARBA" id="ARBA00023180"/>
    </source>
</evidence>
<dbReference type="PANTHER" id="PTHR13234">
    <property type="entry name" value="GAMMA-INTERFERON INDUCIBLE LYSOSOMAL THIOL REDUCTASE GILT"/>
    <property type="match status" value="1"/>
</dbReference>
<evidence type="ECO:0000256" key="3">
    <source>
        <dbReference type="ARBA" id="ARBA00022525"/>
    </source>
</evidence>
<keyword evidence="7" id="KW-1185">Reference proteome</keyword>
<sequence length="195" mass="21770">DVKVPVQLGVMSACPDALLCESLFNEVLKHTEDKVDLSLVYVARIDDSDPDFGVWCKHGPVECAGNVQQLCTKKYAPWPNWWEFVQCQNFEGRYEIGKPGVALKCAEAARIDWEESGVGKCAGFDGSGTGEEGIDLLKQSLQYGQDLGITKSCTILINERKVCVHDGTWKECETGHEVADFVKLIEDEYRHLNRV</sequence>
<dbReference type="STRING" id="71717.A0A4Y7T9M2"/>
<organism evidence="6 7">
    <name type="scientific">Coprinellus micaceus</name>
    <name type="common">Glistening ink-cap mushroom</name>
    <name type="synonym">Coprinus micaceus</name>
    <dbReference type="NCBI Taxonomy" id="71717"/>
    <lineage>
        <taxon>Eukaryota</taxon>
        <taxon>Fungi</taxon>
        <taxon>Dikarya</taxon>
        <taxon>Basidiomycota</taxon>
        <taxon>Agaricomycotina</taxon>
        <taxon>Agaricomycetes</taxon>
        <taxon>Agaricomycetidae</taxon>
        <taxon>Agaricales</taxon>
        <taxon>Agaricineae</taxon>
        <taxon>Psathyrellaceae</taxon>
        <taxon>Coprinellus</taxon>
    </lineage>
</organism>
<dbReference type="Proteomes" id="UP000298030">
    <property type="component" value="Unassembled WGS sequence"/>
</dbReference>
<evidence type="ECO:0000313" key="7">
    <source>
        <dbReference type="Proteomes" id="UP000298030"/>
    </source>
</evidence>
<dbReference type="EMBL" id="QPFP01000024">
    <property type="protein sequence ID" value="TEB30259.1"/>
    <property type="molecule type" value="Genomic_DNA"/>
</dbReference>
<dbReference type="GO" id="GO:0016671">
    <property type="term" value="F:oxidoreductase activity, acting on a sulfur group of donors, disulfide as acceptor"/>
    <property type="evidence" value="ECO:0007669"/>
    <property type="project" value="InterPro"/>
</dbReference>
<dbReference type="InterPro" id="IPR004911">
    <property type="entry name" value="Interferon-induced_GILT"/>
</dbReference>
<evidence type="ECO:0000256" key="1">
    <source>
        <dbReference type="ARBA" id="ARBA00004613"/>
    </source>
</evidence>
<keyword evidence="5" id="KW-0325">Glycoprotein</keyword>
<dbReference type="PANTHER" id="PTHR13234:SF8">
    <property type="entry name" value="GAMMA-INTERFERON-INDUCIBLE LYSOSOMAL THIOL REDUCTASE"/>
    <property type="match status" value="1"/>
</dbReference>
<dbReference type="Pfam" id="PF03227">
    <property type="entry name" value="GILT"/>
    <property type="match status" value="1"/>
</dbReference>
<dbReference type="AlphaFoldDB" id="A0A4Y7T9M2"/>
<comment type="subcellular location">
    <subcellularLocation>
        <location evidence="1">Secreted</location>
    </subcellularLocation>
</comment>
<dbReference type="OrthoDB" id="958254at2759"/>
<evidence type="ECO:0000256" key="4">
    <source>
        <dbReference type="ARBA" id="ARBA00022729"/>
    </source>
</evidence>
<comment type="caution">
    <text evidence="6">The sequence shown here is derived from an EMBL/GenBank/DDBJ whole genome shotgun (WGS) entry which is preliminary data.</text>
</comment>
<comment type="similarity">
    <text evidence="2">Belongs to the GILT family.</text>
</comment>
<accession>A0A4Y7T9M2</accession>
<evidence type="ECO:0000313" key="6">
    <source>
        <dbReference type="EMBL" id="TEB30259.1"/>
    </source>
</evidence>
<name>A0A4Y7T9M2_COPMI</name>
<gene>
    <name evidence="6" type="ORF">FA13DRAFT_1594428</name>
</gene>